<proteinExistence type="predicted"/>
<evidence type="ECO:0000313" key="4">
    <source>
        <dbReference type="Proteomes" id="UP001632038"/>
    </source>
</evidence>
<dbReference type="PANTHER" id="PTHR47689:SF2">
    <property type="entry name" value="TETRATRICOPEPTIDE REPEAT (TPR)-LIKE SUPERFAMILY PROTEIN"/>
    <property type="match status" value="1"/>
</dbReference>
<gene>
    <name evidence="3" type="ORF">CASFOL_023168</name>
</gene>
<sequence>MSLRQAVSKLYKELRINAQLRTKTCRYLPDEGKLIVSNEHDFGRHRWSKHRWEVFQCVSLSVPAAIILGTCSSPSLAEDVSNESNFKSDTGTSGYRGFEKTEDGSMISNEHTSKWRVFTDNGRDYFLQGNIEQAEKFFQSALKEAIEGFGDRDPHVASACNNLAELFRVKKDFDNAEPLYLEAIDILEEHFGTDDIRVGAALHNLGQFYLVQRKLEKARVCYERAMKIKRRVLGESHREYADTMYHLGSVLYLKGEEKDSIDLIEDSIRILEVGGQGESTICLHRMQYLAQMYTKSNRFAEAEALLRKILHKKELSKGWKSLDTVFVAERLALALETAGRLREAEELLERIAADMLYIARVKMLISCQLMKEDGSQAMAELDKAKTLLLNSIRVARQVLVQFVEKRGNEKPSGIARNTEKDAESTTLILLQSLNALGSLEIMKLEFLGSREYIPDEAEAALRQCISTFHEFGTEYSISDSSQVKAEYLSCLKRLDYLIGNGRASEVGMVKDIKSEIQRVETEISGKTWS</sequence>
<evidence type="ECO:0000313" key="3">
    <source>
        <dbReference type="EMBL" id="KAL3630184.1"/>
    </source>
</evidence>
<keyword evidence="1" id="KW-0802">TPR repeat</keyword>
<keyword evidence="4" id="KW-1185">Reference proteome</keyword>
<feature type="repeat" description="TPR" evidence="1">
    <location>
        <begin position="199"/>
        <end position="232"/>
    </location>
</feature>
<dbReference type="SMART" id="SM00028">
    <property type="entry name" value="TPR"/>
    <property type="match status" value="5"/>
</dbReference>
<comment type="caution">
    <text evidence="3">The sequence shown here is derived from an EMBL/GenBank/DDBJ whole genome shotgun (WGS) entry which is preliminary data.</text>
</comment>
<reference evidence="4" key="1">
    <citation type="journal article" date="2024" name="IScience">
        <title>Strigolactones Initiate the Formation of Haustorium-like Structures in Castilleja.</title>
        <authorList>
            <person name="Buerger M."/>
            <person name="Peterson D."/>
            <person name="Chory J."/>
        </authorList>
    </citation>
    <scope>NUCLEOTIDE SEQUENCE [LARGE SCALE GENOMIC DNA]</scope>
</reference>
<dbReference type="Gene3D" id="1.25.40.10">
    <property type="entry name" value="Tetratricopeptide repeat domain"/>
    <property type="match status" value="2"/>
</dbReference>
<feature type="compositionally biased region" description="Polar residues" evidence="2">
    <location>
        <begin position="82"/>
        <end position="93"/>
    </location>
</feature>
<evidence type="ECO:0000256" key="1">
    <source>
        <dbReference type="PROSITE-ProRule" id="PRU00339"/>
    </source>
</evidence>
<evidence type="ECO:0008006" key="5">
    <source>
        <dbReference type="Google" id="ProtNLM"/>
    </source>
</evidence>
<evidence type="ECO:0000256" key="2">
    <source>
        <dbReference type="SAM" id="MobiDB-lite"/>
    </source>
</evidence>
<dbReference type="SUPFAM" id="SSF48452">
    <property type="entry name" value="TPR-like"/>
    <property type="match status" value="2"/>
</dbReference>
<name>A0ABD3CLU3_9LAMI</name>
<dbReference type="AlphaFoldDB" id="A0ABD3CLU3"/>
<dbReference type="InterPro" id="IPR011990">
    <property type="entry name" value="TPR-like_helical_dom_sf"/>
</dbReference>
<accession>A0ABD3CLU3</accession>
<dbReference type="Proteomes" id="UP001632038">
    <property type="component" value="Unassembled WGS sequence"/>
</dbReference>
<dbReference type="Pfam" id="PF13424">
    <property type="entry name" value="TPR_12"/>
    <property type="match status" value="2"/>
</dbReference>
<organism evidence="3 4">
    <name type="scientific">Castilleja foliolosa</name>
    <dbReference type="NCBI Taxonomy" id="1961234"/>
    <lineage>
        <taxon>Eukaryota</taxon>
        <taxon>Viridiplantae</taxon>
        <taxon>Streptophyta</taxon>
        <taxon>Embryophyta</taxon>
        <taxon>Tracheophyta</taxon>
        <taxon>Spermatophyta</taxon>
        <taxon>Magnoliopsida</taxon>
        <taxon>eudicotyledons</taxon>
        <taxon>Gunneridae</taxon>
        <taxon>Pentapetalae</taxon>
        <taxon>asterids</taxon>
        <taxon>lamiids</taxon>
        <taxon>Lamiales</taxon>
        <taxon>Orobanchaceae</taxon>
        <taxon>Pedicularideae</taxon>
        <taxon>Castillejinae</taxon>
        <taxon>Castilleja</taxon>
    </lineage>
</organism>
<dbReference type="Pfam" id="PF13374">
    <property type="entry name" value="TPR_10"/>
    <property type="match status" value="1"/>
</dbReference>
<dbReference type="EMBL" id="JAVIJP010000032">
    <property type="protein sequence ID" value="KAL3630184.1"/>
    <property type="molecule type" value="Genomic_DNA"/>
</dbReference>
<protein>
    <recommendedName>
        <fullName evidence="5">Kinesin light chain</fullName>
    </recommendedName>
</protein>
<feature type="region of interest" description="Disordered" evidence="2">
    <location>
        <begin position="82"/>
        <end position="102"/>
    </location>
</feature>
<dbReference type="InterPro" id="IPR019734">
    <property type="entry name" value="TPR_rpt"/>
</dbReference>
<dbReference type="PANTHER" id="PTHR47689">
    <property type="entry name" value="TETRATRICOPEPTIDE REPEAT (TPR)-LIKE SUPERFAMILY PROTEIN"/>
    <property type="match status" value="1"/>
</dbReference>
<dbReference type="PROSITE" id="PS50005">
    <property type="entry name" value="TPR"/>
    <property type="match status" value="1"/>
</dbReference>